<dbReference type="AlphaFoldDB" id="A0A1G7CZG3"/>
<dbReference type="GO" id="GO:0006220">
    <property type="term" value="P:pyrimidine nucleotide metabolic process"/>
    <property type="evidence" value="ECO:0007669"/>
    <property type="project" value="UniProtKB-UniRule"/>
</dbReference>
<evidence type="ECO:0000259" key="9">
    <source>
        <dbReference type="Pfam" id="PF02224"/>
    </source>
</evidence>
<feature type="domain" description="Cytidylate kinase" evidence="9">
    <location>
        <begin position="8"/>
        <end position="221"/>
    </location>
</feature>
<keyword evidence="4 8" id="KW-0418">Kinase</keyword>
<dbReference type="InterPro" id="IPR027417">
    <property type="entry name" value="P-loop_NTPase"/>
</dbReference>
<dbReference type="PANTHER" id="PTHR21299">
    <property type="entry name" value="CYTIDYLATE KINASE/PANTOATE-BETA-ALANINE LIGASE"/>
    <property type="match status" value="1"/>
</dbReference>
<comment type="subcellular location">
    <subcellularLocation>
        <location evidence="8">Cytoplasm</location>
    </subcellularLocation>
</comment>
<dbReference type="GO" id="GO:0005829">
    <property type="term" value="C:cytosol"/>
    <property type="evidence" value="ECO:0007669"/>
    <property type="project" value="TreeGrafter"/>
</dbReference>
<sequence>MANETMIIAIDGPSGSGKSTLSQRLAQALDFVHIDTGAMYRSVALAAQHAGIAPDDHERLGQLCRQLQIRFARCDGQERVYLNGEDVSEAIRTPQMSLLTSKISASPAVRRAMVELQRAMAVDLDVVLEGRDIGTVVFPDADVKFFLSASAKTRGQRRYEQLRSRGLEVSLEDIIDQVIARDAADSARDHAPLQQAADALVIDSTSLSIEQVLERMLLRVQQVRQGHHCGGRCA</sequence>
<dbReference type="GO" id="GO:0005524">
    <property type="term" value="F:ATP binding"/>
    <property type="evidence" value="ECO:0007669"/>
    <property type="project" value="UniProtKB-UniRule"/>
</dbReference>
<dbReference type="EMBL" id="FNAQ01000011">
    <property type="protein sequence ID" value="SDE44661.1"/>
    <property type="molecule type" value="Genomic_DNA"/>
</dbReference>
<keyword evidence="11" id="KW-1185">Reference proteome</keyword>
<keyword evidence="8" id="KW-0963">Cytoplasm</keyword>
<name>A0A1G7CZG3_9BACT</name>
<evidence type="ECO:0000256" key="3">
    <source>
        <dbReference type="ARBA" id="ARBA00022741"/>
    </source>
</evidence>
<comment type="catalytic activity">
    <reaction evidence="7 8">
        <text>CMP + ATP = CDP + ADP</text>
        <dbReference type="Rhea" id="RHEA:11600"/>
        <dbReference type="ChEBI" id="CHEBI:30616"/>
        <dbReference type="ChEBI" id="CHEBI:58069"/>
        <dbReference type="ChEBI" id="CHEBI:60377"/>
        <dbReference type="ChEBI" id="CHEBI:456216"/>
        <dbReference type="EC" id="2.7.4.25"/>
    </reaction>
</comment>
<evidence type="ECO:0000256" key="4">
    <source>
        <dbReference type="ARBA" id="ARBA00022777"/>
    </source>
</evidence>
<evidence type="ECO:0000256" key="1">
    <source>
        <dbReference type="ARBA" id="ARBA00009427"/>
    </source>
</evidence>
<dbReference type="GO" id="GO:0015949">
    <property type="term" value="P:nucleobase-containing small molecule interconversion"/>
    <property type="evidence" value="ECO:0007669"/>
    <property type="project" value="TreeGrafter"/>
</dbReference>
<comment type="similarity">
    <text evidence="1 8">Belongs to the cytidylate kinase family. Type 1 subfamily.</text>
</comment>
<evidence type="ECO:0000256" key="6">
    <source>
        <dbReference type="ARBA" id="ARBA00047615"/>
    </source>
</evidence>
<dbReference type="InterPro" id="IPR003136">
    <property type="entry name" value="Cytidylate_kin"/>
</dbReference>
<evidence type="ECO:0000256" key="2">
    <source>
        <dbReference type="ARBA" id="ARBA00022679"/>
    </source>
</evidence>
<dbReference type="GO" id="GO:0036430">
    <property type="term" value="F:CMP kinase activity"/>
    <property type="evidence" value="ECO:0007669"/>
    <property type="project" value="RHEA"/>
</dbReference>
<dbReference type="GO" id="GO:0036431">
    <property type="term" value="F:dCMP kinase activity"/>
    <property type="evidence" value="ECO:0007669"/>
    <property type="project" value="InterPro"/>
</dbReference>
<organism evidence="10 11">
    <name type="scientific">Desulfuromonas thiophila</name>
    <dbReference type="NCBI Taxonomy" id="57664"/>
    <lineage>
        <taxon>Bacteria</taxon>
        <taxon>Pseudomonadati</taxon>
        <taxon>Thermodesulfobacteriota</taxon>
        <taxon>Desulfuromonadia</taxon>
        <taxon>Desulfuromonadales</taxon>
        <taxon>Desulfuromonadaceae</taxon>
        <taxon>Desulfuromonas</taxon>
    </lineage>
</organism>
<dbReference type="HAMAP" id="MF_00238">
    <property type="entry name" value="Cytidyl_kinase_type1"/>
    <property type="match status" value="1"/>
</dbReference>
<keyword evidence="3 8" id="KW-0547">Nucleotide-binding</keyword>
<reference evidence="11" key="1">
    <citation type="submission" date="2016-10" db="EMBL/GenBank/DDBJ databases">
        <authorList>
            <person name="Varghese N."/>
            <person name="Submissions S."/>
        </authorList>
    </citation>
    <scope>NUCLEOTIDE SEQUENCE [LARGE SCALE GENOMIC DNA]</scope>
    <source>
        <strain evidence="11">DSM 8987</strain>
    </source>
</reference>
<dbReference type="Pfam" id="PF02224">
    <property type="entry name" value="Cytidylate_kin"/>
    <property type="match status" value="1"/>
</dbReference>
<feature type="binding site" evidence="8">
    <location>
        <begin position="12"/>
        <end position="20"/>
    </location>
    <ligand>
        <name>ATP</name>
        <dbReference type="ChEBI" id="CHEBI:30616"/>
    </ligand>
</feature>
<comment type="catalytic activity">
    <reaction evidence="6 8">
        <text>dCMP + ATP = dCDP + ADP</text>
        <dbReference type="Rhea" id="RHEA:25094"/>
        <dbReference type="ChEBI" id="CHEBI:30616"/>
        <dbReference type="ChEBI" id="CHEBI:57566"/>
        <dbReference type="ChEBI" id="CHEBI:58593"/>
        <dbReference type="ChEBI" id="CHEBI:456216"/>
        <dbReference type="EC" id="2.7.4.25"/>
    </reaction>
</comment>
<evidence type="ECO:0000256" key="8">
    <source>
        <dbReference type="HAMAP-Rule" id="MF_00238"/>
    </source>
</evidence>
<evidence type="ECO:0000313" key="10">
    <source>
        <dbReference type="EMBL" id="SDE44661.1"/>
    </source>
</evidence>
<keyword evidence="2 8" id="KW-0808">Transferase</keyword>
<dbReference type="Gene3D" id="3.40.50.300">
    <property type="entry name" value="P-loop containing nucleotide triphosphate hydrolases"/>
    <property type="match status" value="1"/>
</dbReference>
<dbReference type="Proteomes" id="UP000243205">
    <property type="component" value="Unassembled WGS sequence"/>
</dbReference>
<gene>
    <name evidence="8" type="primary">cmk</name>
    <name evidence="10" type="ORF">SAMN05661003_11153</name>
</gene>
<proteinExistence type="inferred from homology"/>
<dbReference type="PANTHER" id="PTHR21299:SF2">
    <property type="entry name" value="CYTIDYLATE KINASE"/>
    <property type="match status" value="1"/>
</dbReference>
<protein>
    <recommendedName>
        <fullName evidence="8">Cytidylate kinase</fullName>
        <shortName evidence="8">CK</shortName>
        <ecNumber evidence="8">2.7.4.25</ecNumber>
    </recommendedName>
    <alternativeName>
        <fullName evidence="8">Cytidine monophosphate kinase</fullName>
        <shortName evidence="8">CMP kinase</shortName>
    </alternativeName>
</protein>
<dbReference type="NCBIfam" id="TIGR00017">
    <property type="entry name" value="cmk"/>
    <property type="match status" value="1"/>
</dbReference>
<dbReference type="InterPro" id="IPR011994">
    <property type="entry name" value="Cytidylate_kinase_dom"/>
</dbReference>
<dbReference type="SUPFAM" id="SSF52540">
    <property type="entry name" value="P-loop containing nucleoside triphosphate hydrolases"/>
    <property type="match status" value="1"/>
</dbReference>
<keyword evidence="5 8" id="KW-0067">ATP-binding</keyword>
<dbReference type="CDD" id="cd02020">
    <property type="entry name" value="CMPK"/>
    <property type="match status" value="1"/>
</dbReference>
<evidence type="ECO:0000256" key="7">
    <source>
        <dbReference type="ARBA" id="ARBA00048478"/>
    </source>
</evidence>
<evidence type="ECO:0000256" key="5">
    <source>
        <dbReference type="ARBA" id="ARBA00022840"/>
    </source>
</evidence>
<accession>A0A1G7CZG3</accession>
<dbReference type="EC" id="2.7.4.25" evidence="8"/>
<dbReference type="STRING" id="57664.SAMN05661003_11153"/>
<evidence type="ECO:0000313" key="11">
    <source>
        <dbReference type="Proteomes" id="UP000243205"/>
    </source>
</evidence>